<keyword evidence="8" id="KW-0238">DNA-binding</keyword>
<evidence type="ECO:0000256" key="6">
    <source>
        <dbReference type="ARBA" id="ARBA00022806"/>
    </source>
</evidence>
<evidence type="ECO:0000256" key="8">
    <source>
        <dbReference type="ARBA" id="ARBA00023125"/>
    </source>
</evidence>
<dbReference type="InterPro" id="IPR027417">
    <property type="entry name" value="P-loop_NTPase"/>
</dbReference>
<sequence>MSGKRSAEGQDCFFSGKSKFTPLTDSAYPSKRPRKNNDHDEYLDIDNEDDVIPPSPPDTSIVPRGATINFSALTRKLAETKRNKDKDMTNLSSLEVHRRQQDALVSHIFSEQDFSWLHLKTDHASRPLWISPDDGHIILEAFSPIAEQAQDFLTAISEPVSRPAFIHEYKLTSYSLYAAVSVGLQTEDIIEVLNRLSKVPVPDSITSFIRERTLSYGKVKLVLKHNKYFVESSHPETLQLLLKDRVIRDARLFSIQQDNSIKAATFTTSKAPVKGNLVIPGTKEAKKDESTAGKTPAQTANSISDANLFTSVVGVESDEIEEDDDNVHAFEIHDSKIDEVKKRCNELEYPMLEEYDFRNDTVNANLDIDLKPATVIRPYQETSLSKMFAVRVRALLCYHAVQARHWSASRRPALSRNPASSSAPLLSVMQWKQQFMQWSNITDRQIAVFTADQKEKFAGESGIVVSTYSMVANTHNRSHESKKMMEFLTSREWGFILLDEVHVVPAAMFRRVVTTIKAHSKLGLTATLVREDDKIADLNYMIGPKLYEANWMYIPFYPSTLATPSDLRSGPTPKQCAEVWCPMTPEFYGQYLREQSRKRMLLYCMNPNKFQACQFLIKYHEDRGDKVIVFSDNVYALEAYARRLNKLYIHGGTGQVERMRILSHFQHSPKVNTIFLSKVGDTSIDLPEATCLIQISSHFGSRRQEAQRLGRILRAKRRNDEGFNAFFYSLVSKDTQEMYYSTKRQQFLIDQGYAFKVITHLDGLTDMPDLVYKTRDEQIELLQSVLLANESEAELGSDIRASEGDLAGTVTSKDFGPTRFPAAQRTTGSLNALSGAQHMSYIEQNKSANKKLAKESISRHKLFAKRDKDKAAARKEARSLGRG</sequence>
<dbReference type="CDD" id="cd18789">
    <property type="entry name" value="SF2_C_XPB"/>
    <property type="match status" value="1"/>
</dbReference>
<dbReference type="SUPFAM" id="SSF52540">
    <property type="entry name" value="P-loop containing nucleoside triphosphate hydrolases"/>
    <property type="match status" value="2"/>
</dbReference>
<comment type="catalytic activity">
    <reaction evidence="14">
        <text>ATP + H2O = ADP + phosphate + H(+)</text>
        <dbReference type="Rhea" id="RHEA:13065"/>
        <dbReference type="ChEBI" id="CHEBI:15377"/>
        <dbReference type="ChEBI" id="CHEBI:15378"/>
        <dbReference type="ChEBI" id="CHEBI:30616"/>
        <dbReference type="ChEBI" id="CHEBI:43474"/>
        <dbReference type="ChEBI" id="CHEBI:456216"/>
        <dbReference type="EC" id="5.6.2.4"/>
    </reaction>
</comment>
<keyword evidence="19" id="KW-1185">Reference proteome</keyword>
<dbReference type="Pfam" id="PF16203">
    <property type="entry name" value="ERCC3_RAD25_C"/>
    <property type="match status" value="1"/>
</dbReference>
<protein>
    <recommendedName>
        <fullName evidence="13">DNA 3'-5' helicase</fullName>
        <ecNumber evidence="13">5.6.2.4</ecNumber>
    </recommendedName>
</protein>
<feature type="domain" description="Helicase ATP-binding" evidence="16">
    <location>
        <begin position="428"/>
        <end position="546"/>
    </location>
</feature>
<dbReference type="GO" id="GO:0005675">
    <property type="term" value="C:transcription factor TFIIH holo complex"/>
    <property type="evidence" value="ECO:0007669"/>
    <property type="project" value="TreeGrafter"/>
</dbReference>
<evidence type="ECO:0000256" key="1">
    <source>
        <dbReference type="ARBA" id="ARBA00004123"/>
    </source>
</evidence>
<evidence type="ECO:0000256" key="2">
    <source>
        <dbReference type="ARBA" id="ARBA00006637"/>
    </source>
</evidence>
<dbReference type="EC" id="5.6.2.4" evidence="13"/>
<keyword evidence="4" id="KW-0227">DNA damage</keyword>
<feature type="region of interest" description="Disordered" evidence="15">
    <location>
        <begin position="863"/>
        <end position="883"/>
    </location>
</feature>
<feature type="region of interest" description="Disordered" evidence="15">
    <location>
        <begin position="1"/>
        <end position="64"/>
    </location>
</feature>
<dbReference type="InterPro" id="IPR032438">
    <property type="entry name" value="ERCC3_RAD25_C"/>
</dbReference>
<dbReference type="GO" id="GO:0005524">
    <property type="term" value="F:ATP binding"/>
    <property type="evidence" value="ECO:0007669"/>
    <property type="project" value="UniProtKB-KW"/>
</dbReference>
<accession>A0AAD5VRP8</accession>
<dbReference type="Pfam" id="PF13625">
    <property type="entry name" value="Helicase_C_3"/>
    <property type="match status" value="1"/>
</dbReference>
<dbReference type="PRINTS" id="PR00851">
    <property type="entry name" value="XRODRMPGMNTB"/>
</dbReference>
<dbReference type="GO" id="GO:0003677">
    <property type="term" value="F:DNA binding"/>
    <property type="evidence" value="ECO:0007669"/>
    <property type="project" value="UniProtKB-KW"/>
</dbReference>
<evidence type="ECO:0000256" key="4">
    <source>
        <dbReference type="ARBA" id="ARBA00022763"/>
    </source>
</evidence>
<evidence type="ECO:0000313" key="18">
    <source>
        <dbReference type="EMBL" id="KAJ3567887.1"/>
    </source>
</evidence>
<keyword evidence="3" id="KW-0547">Nucleotide-binding</keyword>
<evidence type="ECO:0000313" key="19">
    <source>
        <dbReference type="Proteomes" id="UP001213000"/>
    </source>
</evidence>
<dbReference type="FunFam" id="3.40.50.300:FF:000117">
    <property type="entry name" value="Putative DNA repair helicase rad25"/>
    <property type="match status" value="1"/>
</dbReference>
<keyword evidence="10" id="KW-0413">Isomerase</keyword>
<dbReference type="InterPro" id="IPR001650">
    <property type="entry name" value="Helicase_C-like"/>
</dbReference>
<dbReference type="InterPro" id="IPR032830">
    <property type="entry name" value="XPB/Ssl2_N"/>
</dbReference>
<evidence type="ECO:0000256" key="3">
    <source>
        <dbReference type="ARBA" id="ARBA00022741"/>
    </source>
</evidence>
<keyword evidence="7" id="KW-0067">ATP-binding</keyword>
<dbReference type="PROSITE" id="PS51194">
    <property type="entry name" value="HELICASE_CTER"/>
    <property type="match status" value="1"/>
</dbReference>
<dbReference type="GO" id="GO:0097550">
    <property type="term" value="C:transcription preinitiation complex"/>
    <property type="evidence" value="ECO:0007669"/>
    <property type="project" value="TreeGrafter"/>
</dbReference>
<dbReference type="InterPro" id="IPR014001">
    <property type="entry name" value="Helicase_ATP-bd"/>
</dbReference>
<dbReference type="GO" id="GO:0000112">
    <property type="term" value="C:nucleotide-excision repair factor 3 complex"/>
    <property type="evidence" value="ECO:0007669"/>
    <property type="project" value="TreeGrafter"/>
</dbReference>
<dbReference type="InterPro" id="IPR006935">
    <property type="entry name" value="Helicase/UvrB_N"/>
</dbReference>
<organism evidence="18 19">
    <name type="scientific">Leucocoprinus birnbaumii</name>
    <dbReference type="NCBI Taxonomy" id="56174"/>
    <lineage>
        <taxon>Eukaryota</taxon>
        <taxon>Fungi</taxon>
        <taxon>Dikarya</taxon>
        <taxon>Basidiomycota</taxon>
        <taxon>Agaricomycotina</taxon>
        <taxon>Agaricomycetes</taxon>
        <taxon>Agaricomycetidae</taxon>
        <taxon>Agaricales</taxon>
        <taxon>Agaricineae</taxon>
        <taxon>Agaricaceae</taxon>
        <taxon>Leucocoprinus</taxon>
    </lineage>
</organism>
<gene>
    <name evidence="18" type="ORF">NP233_g6072</name>
</gene>
<evidence type="ECO:0000256" key="15">
    <source>
        <dbReference type="SAM" id="MobiDB-lite"/>
    </source>
</evidence>
<reference evidence="18" key="1">
    <citation type="submission" date="2022-07" db="EMBL/GenBank/DDBJ databases">
        <title>Genome Sequence of Leucocoprinus birnbaumii.</title>
        <authorList>
            <person name="Buettner E."/>
        </authorList>
    </citation>
    <scope>NUCLEOTIDE SEQUENCE</scope>
    <source>
        <strain evidence="18">VT141</strain>
    </source>
</reference>
<dbReference type="PANTHER" id="PTHR11274">
    <property type="entry name" value="RAD25/XP-B DNA REPAIR HELICASE"/>
    <property type="match status" value="1"/>
</dbReference>
<comment type="catalytic activity">
    <reaction evidence="12">
        <text>Couples ATP hydrolysis with the unwinding of duplex DNA by translocating in the 3'-5' direction.</text>
        <dbReference type="EC" id="5.6.2.4"/>
    </reaction>
</comment>
<dbReference type="Pfam" id="PF04851">
    <property type="entry name" value="ResIII"/>
    <property type="match status" value="1"/>
</dbReference>
<dbReference type="GO" id="GO:0006367">
    <property type="term" value="P:transcription initiation at RNA polymerase II promoter"/>
    <property type="evidence" value="ECO:0007669"/>
    <property type="project" value="InterPro"/>
</dbReference>
<evidence type="ECO:0000259" key="16">
    <source>
        <dbReference type="PROSITE" id="PS51192"/>
    </source>
</evidence>
<evidence type="ECO:0000256" key="9">
    <source>
        <dbReference type="ARBA" id="ARBA00023204"/>
    </source>
</evidence>
<dbReference type="PANTHER" id="PTHR11274:SF0">
    <property type="entry name" value="GENERAL TRANSCRIPTION AND DNA REPAIR FACTOR IIH HELICASE SUBUNIT XPB"/>
    <property type="match status" value="1"/>
</dbReference>
<evidence type="ECO:0000256" key="11">
    <source>
        <dbReference type="ARBA" id="ARBA00023242"/>
    </source>
</evidence>
<dbReference type="NCBIfam" id="TIGR00603">
    <property type="entry name" value="rad25"/>
    <property type="match status" value="1"/>
</dbReference>
<evidence type="ECO:0000256" key="14">
    <source>
        <dbReference type="ARBA" id="ARBA00048988"/>
    </source>
</evidence>
<dbReference type="EMBL" id="JANIEX010000381">
    <property type="protein sequence ID" value="KAJ3567887.1"/>
    <property type="molecule type" value="Genomic_DNA"/>
</dbReference>
<comment type="similarity">
    <text evidence="2">Belongs to the helicase family. RAD25/XPB subfamily.</text>
</comment>
<comment type="caution">
    <text evidence="18">The sequence shown here is derived from an EMBL/GenBank/DDBJ whole genome shotgun (WGS) entry which is preliminary data.</text>
</comment>
<feature type="domain" description="Helicase C-terminal" evidence="17">
    <location>
        <begin position="611"/>
        <end position="765"/>
    </location>
</feature>
<evidence type="ECO:0000256" key="10">
    <source>
        <dbReference type="ARBA" id="ARBA00023235"/>
    </source>
</evidence>
<evidence type="ECO:0000256" key="5">
    <source>
        <dbReference type="ARBA" id="ARBA00022801"/>
    </source>
</evidence>
<dbReference type="Gene3D" id="3.40.50.300">
    <property type="entry name" value="P-loop containing nucleotide triphosphate hydrolases"/>
    <property type="match status" value="2"/>
</dbReference>
<evidence type="ECO:0000256" key="13">
    <source>
        <dbReference type="ARBA" id="ARBA00034808"/>
    </source>
</evidence>
<proteinExistence type="inferred from homology"/>
<keyword evidence="11" id="KW-0539">Nucleus</keyword>
<dbReference type="GO" id="GO:0043138">
    <property type="term" value="F:3'-5' DNA helicase activity"/>
    <property type="evidence" value="ECO:0007669"/>
    <property type="project" value="UniProtKB-EC"/>
</dbReference>
<keyword evidence="5" id="KW-0378">Hydrolase</keyword>
<dbReference type="PROSITE" id="PS51192">
    <property type="entry name" value="HELICASE_ATP_BIND_1"/>
    <property type="match status" value="1"/>
</dbReference>
<dbReference type="GO" id="GO:0006289">
    <property type="term" value="P:nucleotide-excision repair"/>
    <property type="evidence" value="ECO:0007669"/>
    <property type="project" value="InterPro"/>
</dbReference>
<comment type="subcellular location">
    <subcellularLocation>
        <location evidence="1">Nucleus</location>
    </subcellularLocation>
</comment>
<keyword evidence="6" id="KW-0347">Helicase</keyword>
<evidence type="ECO:0000259" key="17">
    <source>
        <dbReference type="PROSITE" id="PS51194"/>
    </source>
</evidence>
<evidence type="ECO:0000256" key="7">
    <source>
        <dbReference type="ARBA" id="ARBA00022840"/>
    </source>
</evidence>
<dbReference type="Proteomes" id="UP001213000">
    <property type="component" value="Unassembled WGS sequence"/>
</dbReference>
<dbReference type="SMART" id="SM00490">
    <property type="entry name" value="HELICc"/>
    <property type="match status" value="1"/>
</dbReference>
<name>A0AAD5VRP8_9AGAR</name>
<dbReference type="InterPro" id="IPR001161">
    <property type="entry name" value="XPB/Ssl2"/>
</dbReference>
<dbReference type="GO" id="GO:0016787">
    <property type="term" value="F:hydrolase activity"/>
    <property type="evidence" value="ECO:0007669"/>
    <property type="project" value="UniProtKB-KW"/>
</dbReference>
<dbReference type="AlphaFoldDB" id="A0AAD5VRP8"/>
<dbReference type="InterPro" id="IPR050615">
    <property type="entry name" value="ATP-dep_DNA_Helicase"/>
</dbReference>
<evidence type="ECO:0000256" key="12">
    <source>
        <dbReference type="ARBA" id="ARBA00034617"/>
    </source>
</evidence>
<keyword evidence="9" id="KW-0234">DNA repair</keyword>